<dbReference type="PANTHER" id="PTHR13887:SF14">
    <property type="entry name" value="DISULFIDE BOND FORMATION PROTEIN D"/>
    <property type="match status" value="1"/>
</dbReference>
<keyword evidence="8" id="KW-1185">Reference proteome</keyword>
<name>A0A917DQP8_9SPHN</name>
<dbReference type="Pfam" id="PF18312">
    <property type="entry name" value="ScsC_N"/>
    <property type="match status" value="1"/>
</dbReference>
<reference evidence="7" key="2">
    <citation type="submission" date="2020-09" db="EMBL/GenBank/DDBJ databases">
        <authorList>
            <person name="Sun Q."/>
            <person name="Zhou Y."/>
        </authorList>
    </citation>
    <scope>NUCLEOTIDE SEQUENCE</scope>
    <source>
        <strain evidence="7">CGMCC 1.15360</strain>
    </source>
</reference>
<keyword evidence="3" id="KW-1015">Disulfide bond</keyword>
<evidence type="ECO:0000313" key="8">
    <source>
        <dbReference type="Proteomes" id="UP000612349"/>
    </source>
</evidence>
<dbReference type="Gene3D" id="3.40.30.10">
    <property type="entry name" value="Glutaredoxin"/>
    <property type="match status" value="1"/>
</dbReference>
<keyword evidence="2" id="KW-0560">Oxidoreductase</keyword>
<dbReference type="RefSeq" id="WP_066773565.1">
    <property type="nucleotide sequence ID" value="NZ_BMIP01000001.1"/>
</dbReference>
<reference evidence="7" key="1">
    <citation type="journal article" date="2014" name="Int. J. Syst. Evol. Microbiol.">
        <title>Complete genome sequence of Corynebacterium casei LMG S-19264T (=DSM 44701T), isolated from a smear-ripened cheese.</title>
        <authorList>
            <consortium name="US DOE Joint Genome Institute (JGI-PGF)"/>
            <person name="Walter F."/>
            <person name="Albersmeier A."/>
            <person name="Kalinowski J."/>
            <person name="Ruckert C."/>
        </authorList>
    </citation>
    <scope>NUCLEOTIDE SEQUENCE</scope>
    <source>
        <strain evidence="7">CGMCC 1.15360</strain>
    </source>
</reference>
<feature type="domain" description="DSBA-like thioredoxin" evidence="5">
    <location>
        <begin position="116"/>
        <end position="257"/>
    </location>
</feature>
<dbReference type="CDD" id="cd03023">
    <property type="entry name" value="DsbA_Com1_like"/>
    <property type="match status" value="1"/>
</dbReference>
<keyword evidence="4" id="KW-0676">Redox-active center</keyword>
<feature type="domain" description="Copper resistance protein ScsC N-terminal" evidence="6">
    <location>
        <begin position="56"/>
        <end position="88"/>
    </location>
</feature>
<gene>
    <name evidence="7" type="ORF">GCM10010990_07580</name>
</gene>
<proteinExistence type="predicted"/>
<dbReference type="PANTHER" id="PTHR13887">
    <property type="entry name" value="GLUTATHIONE S-TRANSFERASE KAPPA"/>
    <property type="match status" value="1"/>
</dbReference>
<evidence type="ECO:0000313" key="7">
    <source>
        <dbReference type="EMBL" id="GGD60603.1"/>
    </source>
</evidence>
<dbReference type="InterPro" id="IPR041205">
    <property type="entry name" value="ScsC_N"/>
</dbReference>
<keyword evidence="1" id="KW-0732">Signal</keyword>
<evidence type="ECO:0000256" key="1">
    <source>
        <dbReference type="ARBA" id="ARBA00022729"/>
    </source>
</evidence>
<dbReference type="Pfam" id="PF01323">
    <property type="entry name" value="DSBA"/>
    <property type="match status" value="1"/>
</dbReference>
<dbReference type="InterPro" id="IPR036249">
    <property type="entry name" value="Thioredoxin-like_sf"/>
</dbReference>
<evidence type="ECO:0000256" key="4">
    <source>
        <dbReference type="ARBA" id="ARBA00023284"/>
    </source>
</evidence>
<evidence type="ECO:0000259" key="6">
    <source>
        <dbReference type="Pfam" id="PF18312"/>
    </source>
</evidence>
<dbReference type="Proteomes" id="UP000612349">
    <property type="component" value="Unassembled WGS sequence"/>
</dbReference>
<organism evidence="7 8">
    <name type="scientific">Croceicoccus mobilis</name>
    <dbReference type="NCBI Taxonomy" id="1703339"/>
    <lineage>
        <taxon>Bacteria</taxon>
        <taxon>Pseudomonadati</taxon>
        <taxon>Pseudomonadota</taxon>
        <taxon>Alphaproteobacteria</taxon>
        <taxon>Sphingomonadales</taxon>
        <taxon>Erythrobacteraceae</taxon>
        <taxon>Croceicoccus</taxon>
    </lineage>
</organism>
<dbReference type="GO" id="GO:0016491">
    <property type="term" value="F:oxidoreductase activity"/>
    <property type="evidence" value="ECO:0007669"/>
    <property type="project" value="UniProtKB-KW"/>
</dbReference>
<sequence>MTIRISPLRLILIAIVLALVVLGAFWALRAQDSAAAASDDAAMKASIAAGGFSAEEEAAIGAMVRRYILENPEILPEAVAELQRRQAEKQLSDAGDGLMKPFPGAILGNPKGSKVLVEFSDYACGYCRQSVEDVKALVAADPELMVVIREFPILSQGSVEAAKMALAAADQGKFAAFHEAMYAQGRPTDAAIEAAARQAGLDMTKARAFASSEAVMAEIQQNHQFGQQLQIDGTPAWVTNEQLMQGAVGMSALRTALYPEKR</sequence>
<accession>A0A917DQP8</accession>
<dbReference type="SUPFAM" id="SSF52833">
    <property type="entry name" value="Thioredoxin-like"/>
    <property type="match status" value="1"/>
</dbReference>
<evidence type="ECO:0000256" key="2">
    <source>
        <dbReference type="ARBA" id="ARBA00023002"/>
    </source>
</evidence>
<protein>
    <submittedName>
        <fullName evidence="7">Outer membrane protein</fullName>
    </submittedName>
</protein>
<dbReference type="EMBL" id="BMIP01000001">
    <property type="protein sequence ID" value="GGD60603.1"/>
    <property type="molecule type" value="Genomic_DNA"/>
</dbReference>
<evidence type="ECO:0000256" key="3">
    <source>
        <dbReference type="ARBA" id="ARBA00023157"/>
    </source>
</evidence>
<dbReference type="InterPro" id="IPR001853">
    <property type="entry name" value="DSBA-like_thioredoxin_dom"/>
</dbReference>
<dbReference type="AlphaFoldDB" id="A0A917DQP8"/>
<evidence type="ECO:0000259" key="5">
    <source>
        <dbReference type="Pfam" id="PF01323"/>
    </source>
</evidence>
<comment type="caution">
    <text evidence="7">The sequence shown here is derived from an EMBL/GenBank/DDBJ whole genome shotgun (WGS) entry which is preliminary data.</text>
</comment>